<feature type="transmembrane region" description="Helical" evidence="6">
    <location>
        <begin position="42"/>
        <end position="61"/>
    </location>
</feature>
<proteinExistence type="inferred from homology"/>
<dbReference type="Pfam" id="PF00015">
    <property type="entry name" value="MCPsignal"/>
    <property type="match status" value="1"/>
</dbReference>
<evidence type="ECO:0000256" key="3">
    <source>
        <dbReference type="ARBA" id="ARBA00029447"/>
    </source>
</evidence>
<feature type="transmembrane region" description="Helical" evidence="6">
    <location>
        <begin position="15"/>
        <end position="36"/>
    </location>
</feature>
<keyword evidence="6" id="KW-0812">Transmembrane</keyword>
<evidence type="ECO:0000256" key="6">
    <source>
        <dbReference type="SAM" id="Phobius"/>
    </source>
</evidence>
<reference evidence="9 10" key="1">
    <citation type="submission" date="2020-08" db="EMBL/GenBank/DDBJ databases">
        <title>Genomic Encyclopedia of Type Strains, Phase IV (KMG-IV): sequencing the most valuable type-strain genomes for metagenomic binning, comparative biology and taxonomic classification.</title>
        <authorList>
            <person name="Goeker M."/>
        </authorList>
    </citation>
    <scope>NUCLEOTIDE SEQUENCE [LARGE SCALE GENOMIC DNA]</scope>
    <source>
        <strain evidence="9 10">DSM 26189</strain>
    </source>
</reference>
<dbReference type="PROSITE" id="PS50111">
    <property type="entry name" value="CHEMOTAXIS_TRANSDUC_2"/>
    <property type="match status" value="1"/>
</dbReference>
<dbReference type="SMART" id="SM00283">
    <property type="entry name" value="MA"/>
    <property type="match status" value="1"/>
</dbReference>
<dbReference type="PANTHER" id="PTHR43531:SF11">
    <property type="entry name" value="METHYL-ACCEPTING CHEMOTAXIS PROTEIN 3"/>
    <property type="match status" value="1"/>
</dbReference>
<dbReference type="FunFam" id="1.10.287.950:FF:000001">
    <property type="entry name" value="Methyl-accepting chemotaxis sensory transducer"/>
    <property type="match status" value="1"/>
</dbReference>
<accession>A0A7W6FN62</accession>
<comment type="caution">
    <text evidence="9">The sequence shown here is derived from an EMBL/GenBank/DDBJ whole genome shotgun (WGS) entry which is preliminary data.</text>
</comment>
<evidence type="ECO:0000256" key="2">
    <source>
        <dbReference type="ARBA" id="ARBA00022500"/>
    </source>
</evidence>
<keyword evidence="10" id="KW-1185">Reference proteome</keyword>
<keyword evidence="2" id="KW-0145">Chemotaxis</keyword>
<dbReference type="CDD" id="cd11386">
    <property type="entry name" value="MCP_signal"/>
    <property type="match status" value="1"/>
</dbReference>
<dbReference type="Gene3D" id="1.10.287.950">
    <property type="entry name" value="Methyl-accepting chemotaxis protein"/>
    <property type="match status" value="1"/>
</dbReference>
<evidence type="ECO:0000256" key="1">
    <source>
        <dbReference type="ARBA" id="ARBA00004370"/>
    </source>
</evidence>
<gene>
    <name evidence="9" type="ORF">GGR43_000455</name>
</gene>
<evidence type="ECO:0000256" key="4">
    <source>
        <dbReference type="PROSITE-ProRule" id="PRU00284"/>
    </source>
</evidence>
<feature type="compositionally biased region" description="Low complexity" evidence="5">
    <location>
        <begin position="451"/>
        <end position="464"/>
    </location>
</feature>
<feature type="domain" description="HAMP" evidence="8">
    <location>
        <begin position="120"/>
        <end position="172"/>
    </location>
</feature>
<keyword evidence="6" id="KW-1133">Transmembrane helix</keyword>
<dbReference type="InterPro" id="IPR003660">
    <property type="entry name" value="HAMP_dom"/>
</dbReference>
<organism evidence="9 10">
    <name type="scientific">Sphingobium jiangsuense</name>
    <dbReference type="NCBI Taxonomy" id="870476"/>
    <lineage>
        <taxon>Bacteria</taxon>
        <taxon>Pseudomonadati</taxon>
        <taxon>Pseudomonadota</taxon>
        <taxon>Alphaproteobacteria</taxon>
        <taxon>Sphingomonadales</taxon>
        <taxon>Sphingomonadaceae</taxon>
        <taxon>Sphingobium</taxon>
    </lineage>
</organism>
<sequence>MNEALGNEAGLSREFAVLPWLAGGWAALGTVGAGLAAYGMPLVGIGCAVAGVVGAGGGVALRAARIGRPYQALGARFETMAAGDMDGAVPFLDHEGAAGKIARAGSALCGRARAARDGARQQEEVAAVIDRGLAGLSEGDLAFRIREAFPAAYEHLRRHFNEAMGSLSDTVGSLAQATRGLHSGASEIRAATQDLSLRTEQQAASLQETAHSMNEITGMVKESAESARRAAQAVGDAHREASEGGLVVERTVQAMGAIEQSAQEITQIINVIDGIAFQTNLLALNAGVEAARAGDAGKGFAVVANEVRALAQRSADAAKHINSLIMTSAQQVEQGVSLVAETGAMLNRIVSRVGEVTSLVAAISESAETQSAGLQQANVAVGEMDKMTQQNAAMVEQSTAAVRSLAAQADELARLVGRFRLDGVAVPAAAPASVSSGGGHGRTRAAEGRRPSAAPVAPAALPAPSQRGAGNLAMVVDDDDWSEF</sequence>
<feature type="region of interest" description="Disordered" evidence="5">
    <location>
        <begin position="430"/>
        <end position="484"/>
    </location>
</feature>
<dbReference type="Proteomes" id="UP000571950">
    <property type="component" value="Unassembled WGS sequence"/>
</dbReference>
<evidence type="ECO:0000259" key="7">
    <source>
        <dbReference type="PROSITE" id="PS50111"/>
    </source>
</evidence>
<dbReference type="InterPro" id="IPR004090">
    <property type="entry name" value="Chemotax_Me-accpt_rcpt"/>
</dbReference>
<protein>
    <submittedName>
        <fullName evidence="9">Methyl-accepting chemotaxis protein</fullName>
    </submittedName>
</protein>
<dbReference type="InterPro" id="IPR004089">
    <property type="entry name" value="MCPsignal_dom"/>
</dbReference>
<evidence type="ECO:0000259" key="8">
    <source>
        <dbReference type="PROSITE" id="PS50885"/>
    </source>
</evidence>
<evidence type="ECO:0000256" key="5">
    <source>
        <dbReference type="SAM" id="MobiDB-lite"/>
    </source>
</evidence>
<dbReference type="GO" id="GO:0006935">
    <property type="term" value="P:chemotaxis"/>
    <property type="evidence" value="ECO:0007669"/>
    <property type="project" value="UniProtKB-KW"/>
</dbReference>
<name>A0A7W6FN62_9SPHN</name>
<feature type="domain" description="Methyl-accepting transducer" evidence="7">
    <location>
        <begin position="177"/>
        <end position="406"/>
    </location>
</feature>
<comment type="similarity">
    <text evidence="3">Belongs to the methyl-accepting chemotaxis (MCP) protein family.</text>
</comment>
<dbReference type="RefSeq" id="WP_188070302.1">
    <property type="nucleotide sequence ID" value="NZ_BSPS01000056.1"/>
</dbReference>
<dbReference type="PRINTS" id="PR00260">
    <property type="entry name" value="CHEMTRNSDUCR"/>
</dbReference>
<keyword evidence="4" id="KW-0807">Transducer</keyword>
<dbReference type="InterPro" id="IPR051310">
    <property type="entry name" value="MCP_chemotaxis"/>
</dbReference>
<evidence type="ECO:0000313" key="9">
    <source>
        <dbReference type="EMBL" id="MBB3924761.1"/>
    </source>
</evidence>
<keyword evidence="6" id="KW-0472">Membrane</keyword>
<dbReference type="GO" id="GO:0016020">
    <property type="term" value="C:membrane"/>
    <property type="evidence" value="ECO:0007669"/>
    <property type="project" value="UniProtKB-SubCell"/>
</dbReference>
<dbReference type="SUPFAM" id="SSF58104">
    <property type="entry name" value="Methyl-accepting chemotaxis protein (MCP) signaling domain"/>
    <property type="match status" value="1"/>
</dbReference>
<dbReference type="PROSITE" id="PS50885">
    <property type="entry name" value="HAMP"/>
    <property type="match status" value="1"/>
</dbReference>
<dbReference type="AlphaFoldDB" id="A0A7W6FN62"/>
<dbReference type="EMBL" id="JACIDT010000001">
    <property type="protein sequence ID" value="MBB3924761.1"/>
    <property type="molecule type" value="Genomic_DNA"/>
</dbReference>
<evidence type="ECO:0000313" key="10">
    <source>
        <dbReference type="Proteomes" id="UP000571950"/>
    </source>
</evidence>
<dbReference type="PANTHER" id="PTHR43531">
    <property type="entry name" value="PROTEIN ICFG"/>
    <property type="match status" value="1"/>
</dbReference>
<dbReference type="GO" id="GO:0004888">
    <property type="term" value="F:transmembrane signaling receptor activity"/>
    <property type="evidence" value="ECO:0007669"/>
    <property type="project" value="InterPro"/>
</dbReference>
<comment type="subcellular location">
    <subcellularLocation>
        <location evidence="1">Membrane</location>
    </subcellularLocation>
</comment>
<dbReference type="GO" id="GO:0007165">
    <property type="term" value="P:signal transduction"/>
    <property type="evidence" value="ECO:0007669"/>
    <property type="project" value="UniProtKB-KW"/>
</dbReference>